<dbReference type="PROSITE" id="PS50887">
    <property type="entry name" value="GGDEF"/>
    <property type="match status" value="1"/>
</dbReference>
<keyword evidence="1" id="KW-0597">Phosphoprotein</keyword>
<gene>
    <name evidence="5" type="ORF">I0D00_18850</name>
</gene>
<feature type="modified residue" description="4-aspartylphosphate" evidence="1">
    <location>
        <position position="71"/>
    </location>
</feature>
<dbReference type="SMART" id="SM00267">
    <property type="entry name" value="GGDEF"/>
    <property type="match status" value="1"/>
</dbReference>
<accession>A0ABS5Q5G1</accession>
<keyword evidence="6" id="KW-1185">Reference proteome</keyword>
<dbReference type="SMART" id="SM00052">
    <property type="entry name" value="EAL"/>
    <property type="match status" value="1"/>
</dbReference>
<dbReference type="InterPro" id="IPR029787">
    <property type="entry name" value="Nucleotide_cyclase"/>
</dbReference>
<feature type="domain" description="GGDEF" evidence="4">
    <location>
        <begin position="297"/>
        <end position="439"/>
    </location>
</feature>
<dbReference type="Gene3D" id="3.30.450.20">
    <property type="entry name" value="PAS domain"/>
    <property type="match status" value="1"/>
</dbReference>
<dbReference type="Pfam" id="PF00072">
    <property type="entry name" value="Response_reg"/>
    <property type="match status" value="1"/>
</dbReference>
<dbReference type="SUPFAM" id="SSF141868">
    <property type="entry name" value="EAL domain-like"/>
    <property type="match status" value="1"/>
</dbReference>
<dbReference type="InterPro" id="IPR011006">
    <property type="entry name" value="CheY-like_superfamily"/>
</dbReference>
<dbReference type="Pfam" id="PF00563">
    <property type="entry name" value="EAL"/>
    <property type="match status" value="1"/>
</dbReference>
<organism evidence="5 6">
    <name type="scientific">Pseudomonas lalucatii</name>
    <dbReference type="NCBI Taxonomy" id="1424203"/>
    <lineage>
        <taxon>Bacteria</taxon>
        <taxon>Pseudomonadati</taxon>
        <taxon>Pseudomonadota</taxon>
        <taxon>Gammaproteobacteria</taxon>
        <taxon>Pseudomonadales</taxon>
        <taxon>Pseudomonadaceae</taxon>
        <taxon>Pseudomonas</taxon>
    </lineage>
</organism>
<dbReference type="EMBL" id="JADPMV010000002">
    <property type="protein sequence ID" value="MBS7663987.1"/>
    <property type="molecule type" value="Genomic_DNA"/>
</dbReference>
<proteinExistence type="predicted"/>
<dbReference type="CDD" id="cd01948">
    <property type="entry name" value="EAL"/>
    <property type="match status" value="1"/>
</dbReference>
<reference evidence="5 6" key="1">
    <citation type="journal article" date="2021" name="Syst. Appl. Microbiol.">
        <title>Pseudomonas lalucatii sp. nov. isolated from Vallgornera, a karstic cave in Mallorca, Western Mediterranean.</title>
        <authorList>
            <person name="Busquets A."/>
            <person name="Mulet M."/>
            <person name="Gomila M."/>
            <person name="Garcia-Valdes E."/>
        </authorList>
    </citation>
    <scope>NUCLEOTIDE SEQUENCE [LARGE SCALE GENOMIC DNA]</scope>
    <source>
        <strain evidence="5 6">R1b54</strain>
    </source>
</reference>
<comment type="caution">
    <text evidence="5">The sequence shown here is derived from an EMBL/GenBank/DDBJ whole genome shotgun (WGS) entry which is preliminary data.</text>
</comment>
<sequence length="704" mass="77621">MAESDAQTRLWQPAQGAERPLSVLVVDDDELIRMHLQLALSNEGLRISEAANGQQAVELASRQAFDIVLMDVRMPGMDGFAACERLKQLPGHASTPVVMLTGMEDQESIRRATQVGAIDYVTKPLSATVLAKRVRHIVQAQRNHAELDNQRASQNALLHAIPDTILRFDAEGILLASKFPEACPSLLRMRSAIGSSIREIFSGVPRFDPAQALQRALHGDTTALQIAWPGAEESIYEVRFVASAANDVMCILRDISRQVRQQRRIEQLSLSDGQTGLANRACFLQMAQRQLDAAPEQALCMLQLSFASYPSVSRSVGSKTADQLIRVLADTLVEASGASRQLDPSGAGDLPFIARTGEADFHLLLGDEREALDALLRRVCQAVEEPIQVDQYEFRLPLRAGIVSTEAANGNVDELFKMSGLAAQKASQRQLSEPLVYSPALQRESQRSLLLESALRRAIAQGELELLYQPKVCAHNGQLKSLEALCRWTHPELGAISPAEFIPLAEESGLILPLGEFVLERACQQSRAWRQAGHAQVPIAVNVSGHQLNQRQVDRQLFSLLERCDVPAEAIELEITESVLVEQSHVLALLERIRARGVRIAIDDFGTGHSSLSMLKSFPIDILKIDRAFVSEIGDARQTYSIVDTIIALGHALELTLVAEGIETENQLHYLRERGCQLIQGYLTGRPMSADDIEQRFLLPRQVL</sequence>
<dbReference type="Proteomes" id="UP001196601">
    <property type="component" value="Unassembled WGS sequence"/>
</dbReference>
<dbReference type="RefSeq" id="WP_213641344.1">
    <property type="nucleotide sequence ID" value="NZ_JADPMV010000002.1"/>
</dbReference>
<dbReference type="InterPro" id="IPR035919">
    <property type="entry name" value="EAL_sf"/>
</dbReference>
<dbReference type="SUPFAM" id="SSF55073">
    <property type="entry name" value="Nucleotide cyclase"/>
    <property type="match status" value="1"/>
</dbReference>
<dbReference type="InterPro" id="IPR043128">
    <property type="entry name" value="Rev_trsase/Diguanyl_cyclase"/>
</dbReference>
<evidence type="ECO:0000313" key="5">
    <source>
        <dbReference type="EMBL" id="MBS7663987.1"/>
    </source>
</evidence>
<dbReference type="InterPro" id="IPR001633">
    <property type="entry name" value="EAL_dom"/>
</dbReference>
<dbReference type="SMART" id="SM00448">
    <property type="entry name" value="REC"/>
    <property type="match status" value="1"/>
</dbReference>
<dbReference type="PANTHER" id="PTHR44757">
    <property type="entry name" value="DIGUANYLATE CYCLASE DGCP"/>
    <property type="match status" value="1"/>
</dbReference>
<protein>
    <submittedName>
        <fullName evidence="5">EAL domain-containing protein</fullName>
    </submittedName>
</protein>
<dbReference type="PANTHER" id="PTHR44757:SF2">
    <property type="entry name" value="BIOFILM ARCHITECTURE MAINTENANCE PROTEIN MBAA"/>
    <property type="match status" value="1"/>
</dbReference>
<dbReference type="PROSITE" id="PS50110">
    <property type="entry name" value="RESPONSE_REGULATORY"/>
    <property type="match status" value="1"/>
</dbReference>
<evidence type="ECO:0000259" key="3">
    <source>
        <dbReference type="PROSITE" id="PS50883"/>
    </source>
</evidence>
<evidence type="ECO:0000259" key="2">
    <source>
        <dbReference type="PROSITE" id="PS50110"/>
    </source>
</evidence>
<feature type="domain" description="Response regulatory" evidence="2">
    <location>
        <begin position="22"/>
        <end position="138"/>
    </location>
</feature>
<dbReference type="Gene3D" id="3.40.50.2300">
    <property type="match status" value="1"/>
</dbReference>
<dbReference type="InterPro" id="IPR052155">
    <property type="entry name" value="Biofilm_reg_signaling"/>
</dbReference>
<evidence type="ECO:0000313" key="6">
    <source>
        <dbReference type="Proteomes" id="UP001196601"/>
    </source>
</evidence>
<feature type="domain" description="EAL" evidence="3">
    <location>
        <begin position="448"/>
        <end position="701"/>
    </location>
</feature>
<dbReference type="Gene3D" id="3.30.70.270">
    <property type="match status" value="1"/>
</dbReference>
<dbReference type="CDD" id="cd17546">
    <property type="entry name" value="REC_hyHK_CKI1_RcsC-like"/>
    <property type="match status" value="1"/>
</dbReference>
<evidence type="ECO:0000256" key="1">
    <source>
        <dbReference type="PROSITE-ProRule" id="PRU00169"/>
    </source>
</evidence>
<name>A0ABS5Q5G1_9PSED</name>
<dbReference type="Gene3D" id="3.20.20.450">
    <property type="entry name" value="EAL domain"/>
    <property type="match status" value="1"/>
</dbReference>
<dbReference type="Pfam" id="PF00990">
    <property type="entry name" value="GGDEF"/>
    <property type="match status" value="1"/>
</dbReference>
<dbReference type="SUPFAM" id="SSF52172">
    <property type="entry name" value="CheY-like"/>
    <property type="match status" value="1"/>
</dbReference>
<dbReference type="InterPro" id="IPR001789">
    <property type="entry name" value="Sig_transdc_resp-reg_receiver"/>
</dbReference>
<dbReference type="PROSITE" id="PS50883">
    <property type="entry name" value="EAL"/>
    <property type="match status" value="1"/>
</dbReference>
<evidence type="ECO:0000259" key="4">
    <source>
        <dbReference type="PROSITE" id="PS50887"/>
    </source>
</evidence>
<dbReference type="InterPro" id="IPR000160">
    <property type="entry name" value="GGDEF_dom"/>
</dbReference>